<sequence>MISKIEPEASIRVAIVGAGLGGLAAAIAIAREGHHVTVLEQASTLQEVGAGIQVPPNSSKILARWGLLDQIEAVAVKPNDFRLRSYRDGSLLSTQNMIPHAKAVYGAPYLHIHRADYHAILVREAIRLGVEIVLNARATGIDFDRPAVVFEDRTAFEADLIVGADGLKSRCRESMLGREDPPYLTGDLAYRIILRIEDMKKVPALHDLIEKPNIDYWMGPGCHAVSYMLQGGQAYNVVLICPDTLPEDLHILEADPEEMRLLFKDWDPRLRAMLDLVVETKKWRLRDSREMPTWTHPSGKFVLMGDACHATLPYLAQGAAQAIEDGAALGALLGQVNQTWQISDALRRFETMRKPRTERVVRESRALQDIFHLPDGGAQMKRDFNLTQMKPFEGYPNRWADPVFQKYLFAYDAYEEALSSA</sequence>
<evidence type="ECO:0000256" key="3">
    <source>
        <dbReference type="ARBA" id="ARBA00022827"/>
    </source>
</evidence>
<dbReference type="InterPro" id="IPR002938">
    <property type="entry name" value="FAD-bd"/>
</dbReference>
<dbReference type="Proteomes" id="UP001341245">
    <property type="component" value="Unassembled WGS sequence"/>
</dbReference>
<dbReference type="Pfam" id="PF01494">
    <property type="entry name" value="FAD_binding_3"/>
    <property type="match status" value="1"/>
</dbReference>
<feature type="domain" description="FAD-binding" evidence="6">
    <location>
        <begin position="12"/>
        <end position="364"/>
    </location>
</feature>
<keyword evidence="8" id="KW-1185">Reference proteome</keyword>
<keyword evidence="5" id="KW-0503">Monooxygenase</keyword>
<dbReference type="SUPFAM" id="SSF51905">
    <property type="entry name" value="FAD/NAD(P)-binding domain"/>
    <property type="match status" value="1"/>
</dbReference>
<keyword evidence="4" id="KW-0560">Oxidoreductase</keyword>
<dbReference type="PANTHER" id="PTHR13789">
    <property type="entry name" value="MONOOXYGENASE"/>
    <property type="match status" value="1"/>
</dbReference>
<dbReference type="PANTHER" id="PTHR13789:SF147">
    <property type="entry name" value="PUTATIVE (AFU_ORTHOLOGUE AFUA_2G01950)-RELATED"/>
    <property type="match status" value="1"/>
</dbReference>
<evidence type="ECO:0000256" key="5">
    <source>
        <dbReference type="ARBA" id="ARBA00023033"/>
    </source>
</evidence>
<comment type="similarity">
    <text evidence="1">Belongs to the paxM FAD-dependent monooxygenase family.</text>
</comment>
<dbReference type="Gene3D" id="3.50.50.60">
    <property type="entry name" value="FAD/NAD(P)-binding domain"/>
    <property type="match status" value="1"/>
</dbReference>
<evidence type="ECO:0000256" key="2">
    <source>
        <dbReference type="ARBA" id="ARBA00022630"/>
    </source>
</evidence>
<keyword evidence="3" id="KW-0274">FAD</keyword>
<accession>A0ABR0TRV9</accession>
<comment type="caution">
    <text evidence="7">The sequence shown here is derived from an EMBL/GenBank/DDBJ whole genome shotgun (WGS) entry which is preliminary data.</text>
</comment>
<dbReference type="SUPFAM" id="SSF54373">
    <property type="entry name" value="FAD-linked reductases, C-terminal domain"/>
    <property type="match status" value="1"/>
</dbReference>
<dbReference type="PRINTS" id="PR00420">
    <property type="entry name" value="RNGMNOXGNASE"/>
</dbReference>
<proteinExistence type="inferred from homology"/>
<evidence type="ECO:0000259" key="6">
    <source>
        <dbReference type="Pfam" id="PF01494"/>
    </source>
</evidence>
<reference evidence="7 8" key="1">
    <citation type="submission" date="2023-11" db="EMBL/GenBank/DDBJ databases">
        <title>Draft genome sequence and annotation of the polyextremotolerant black yeast-like fungus Aureobasidium pullulans NRRL 62042.</title>
        <authorList>
            <person name="Dielentheis-Frenken M.R.E."/>
            <person name="Wibberg D."/>
            <person name="Blank L.M."/>
            <person name="Tiso T."/>
        </authorList>
    </citation>
    <scope>NUCLEOTIDE SEQUENCE [LARGE SCALE GENOMIC DNA]</scope>
    <source>
        <strain evidence="7 8">NRRL 62042</strain>
    </source>
</reference>
<evidence type="ECO:0000313" key="8">
    <source>
        <dbReference type="Proteomes" id="UP001341245"/>
    </source>
</evidence>
<dbReference type="EMBL" id="JASGXD010000004">
    <property type="protein sequence ID" value="KAK6006605.1"/>
    <property type="molecule type" value="Genomic_DNA"/>
</dbReference>
<evidence type="ECO:0000256" key="1">
    <source>
        <dbReference type="ARBA" id="ARBA00007992"/>
    </source>
</evidence>
<organism evidence="7 8">
    <name type="scientific">Aureobasidium pullulans</name>
    <name type="common">Black yeast</name>
    <name type="synonym">Pullularia pullulans</name>
    <dbReference type="NCBI Taxonomy" id="5580"/>
    <lineage>
        <taxon>Eukaryota</taxon>
        <taxon>Fungi</taxon>
        <taxon>Dikarya</taxon>
        <taxon>Ascomycota</taxon>
        <taxon>Pezizomycotina</taxon>
        <taxon>Dothideomycetes</taxon>
        <taxon>Dothideomycetidae</taxon>
        <taxon>Dothideales</taxon>
        <taxon>Saccotheciaceae</taxon>
        <taxon>Aureobasidium</taxon>
    </lineage>
</organism>
<dbReference type="InterPro" id="IPR036188">
    <property type="entry name" value="FAD/NAD-bd_sf"/>
</dbReference>
<evidence type="ECO:0000313" key="7">
    <source>
        <dbReference type="EMBL" id="KAK6006605.1"/>
    </source>
</evidence>
<evidence type="ECO:0000256" key="4">
    <source>
        <dbReference type="ARBA" id="ARBA00023002"/>
    </source>
</evidence>
<name>A0ABR0TRV9_AURPU</name>
<dbReference type="InterPro" id="IPR050493">
    <property type="entry name" value="FAD-dep_Monooxygenase_BioMet"/>
</dbReference>
<keyword evidence="2" id="KW-0285">Flavoprotein</keyword>
<protein>
    <recommendedName>
        <fullName evidence="6">FAD-binding domain-containing protein</fullName>
    </recommendedName>
</protein>
<gene>
    <name evidence="7" type="ORF">QM012_007015</name>
</gene>